<sequence>MAGGSEVGSGHVSIFPVMTGFRAAVSKEMQAAGHEGSGIFGKAFNGVGSKTGSSLGRDMKNAFTGASKDMATPGLRKLESEVASAARAMSAARLKQQDAAGKVRVAEAQYAEAVKKSGEGSVQAVSASERLASAKRKEESTSDSLTAAEKRLKDAKKAVADVKQATIEAPKVGPFESAVTRIRSAIQGLNAQRLDKAGATVNGLGAAYQGVVGHVKASTVAIGSLLAFGARGIVNYGRTAIDAYNEISGTTAKFQQIASNNHWAQDQTQALLAYNKELGRTGIISAGTLKASQAQLGTFMLSSQSVKTLTPALADLIANTKGYNATTEDGVQLSNLVGKVMTGNVGALSRYGVTLDENQKKLLAHGSQEERAATLAKVLEQNFGGVNKAMAATPYGKYIIMQHQLSAIKTTIGGGFIDAIGALGDMGIDVVDKINGKLDSFFKWLPNAVGGTVSLLRDGRVSGAFAQAFHVPDSARHGIESTVKHVRDSVKGLGDFLKSGTISKSFTDGFKGMDPKVVERFQDALKRVREQITGTTKEMHPFGGGMKGAKPGLDLATKGVESVTLALNALSPTITIMGTLVKAFSSLPAPIQGAIGASMFFGRQIKAIEAPIGLALKAVGGLGKGVKSVGGILSDFVSARVSSSAGLAPLAGDFAGIGKSASLAAPNVSGLAKSSEEMGSKAGKAGGGVSGLLGPLGGLGPGGWAAAAGIAAAVGGVMLWADHAEKAKDRTTDLESALQQGQTAYSDFVDTAATKGTDMDWGWFQKFRSGYGSFKEELSGAGVSMQTFRGAIEGDKGSIDSYVQSLEQSTGQGSKHNGVVEEGVRKLAQMNHAYNDAVWQQNQMAGSAENLSRIQQDLNNKLSGLSTTVKANGGSLDANTQSGQLNRQAMQNMADQSIATAAAVMQQGQATGNLGQASQDARNNIYQARQAMVDAAQQCGMSKEQAEQYADQLGLIPSNVGTNISQNAPLSKGQVEQYLNTLNLTPATKDTVMNAFNSGAIKNIGDVDNAIKSVPRQKDTDLNAHDHASGVVQNILDWFKRIPGEVVTYFTGKPSGKFAGGAVSRANGGPVGFSAGGGPYGLVRGPGTTTSDSIPALLSDQEYVVRAWAAKRIGLAALDRMNRTGKVEQSTSTVVSPTVIQPVNITNNGVKDPFVEGTIMGRQMASAARMALRGMA</sequence>
<protein>
    <submittedName>
        <fullName evidence="2">Putative phage tail protein, probable tape-measure protein</fullName>
    </submittedName>
</protein>
<reference evidence="2 3" key="1">
    <citation type="submission" date="2014-03" db="EMBL/GenBank/DDBJ databases">
        <title>Genomics of Bifidobacteria.</title>
        <authorList>
            <person name="Ventura M."/>
            <person name="Milani C."/>
            <person name="Lugli G.A."/>
        </authorList>
    </citation>
    <scope>NUCLEOTIDE SEQUENCE [LARGE SCALE GENOMIC DNA]</scope>
    <source>
        <strain evidence="2 3">DSM 22766</strain>
    </source>
</reference>
<keyword evidence="3" id="KW-1185">Reference proteome</keyword>
<dbReference type="STRING" id="1437605.AB656_03950"/>
<feature type="region of interest" description="Disordered" evidence="1">
    <location>
        <begin position="125"/>
        <end position="146"/>
    </location>
</feature>
<dbReference type="AlphaFoldDB" id="A0A086Z1G4"/>
<gene>
    <name evidence="2" type="ORF">BACT_1066</name>
</gene>
<organism evidence="2 3">
    <name type="scientific">Bifidobacterium actinocoloniiforme DSM 22766</name>
    <dbReference type="NCBI Taxonomy" id="1437605"/>
    <lineage>
        <taxon>Bacteria</taxon>
        <taxon>Bacillati</taxon>
        <taxon>Actinomycetota</taxon>
        <taxon>Actinomycetes</taxon>
        <taxon>Bifidobacteriales</taxon>
        <taxon>Bifidobacteriaceae</taxon>
        <taxon>Bifidobacterium</taxon>
    </lineage>
</organism>
<comment type="caution">
    <text evidence="2">The sequence shown here is derived from an EMBL/GenBank/DDBJ whole genome shotgun (WGS) entry which is preliminary data.</text>
</comment>
<proteinExistence type="predicted"/>
<dbReference type="eggNOG" id="ENOG502Z9SJ">
    <property type="taxonomic scope" value="Bacteria"/>
</dbReference>
<dbReference type="PATRIC" id="fig|1437605.7.peg.813"/>
<evidence type="ECO:0000313" key="3">
    <source>
        <dbReference type="Proteomes" id="UP000029015"/>
    </source>
</evidence>
<evidence type="ECO:0000256" key="1">
    <source>
        <dbReference type="SAM" id="MobiDB-lite"/>
    </source>
</evidence>
<dbReference type="Proteomes" id="UP000029015">
    <property type="component" value="Unassembled WGS sequence"/>
</dbReference>
<accession>A0A086Z1G4</accession>
<dbReference type="EMBL" id="JGYK01000001">
    <property type="protein sequence ID" value="KFI40364.1"/>
    <property type="molecule type" value="Genomic_DNA"/>
</dbReference>
<evidence type="ECO:0000313" key="2">
    <source>
        <dbReference type="EMBL" id="KFI40364.1"/>
    </source>
</evidence>
<dbReference type="RefSeq" id="WP_033504750.1">
    <property type="nucleotide sequence ID" value="NZ_CP011786.1"/>
</dbReference>
<dbReference type="OrthoDB" id="177147at2"/>
<dbReference type="KEGG" id="bact:AB656_03950"/>
<name>A0A086Z1G4_9BIFI</name>